<reference evidence="8 9" key="1">
    <citation type="journal article" date="2017" name="Int. J. Syst. Evol. Microbiol.">
        <title>Bacillus mangrovi sp. nov., isolated from a sediment sample from a mangrove forest.</title>
        <authorList>
            <person name="Gupta V."/>
            <person name="Singh P.K."/>
            <person name="Korpole S."/>
            <person name="Tanuku N.R.S."/>
            <person name="Pinnaka A.K."/>
        </authorList>
    </citation>
    <scope>NUCLEOTIDE SEQUENCE [LARGE SCALE GENOMIC DNA]</scope>
    <source>
        <strain evidence="8 9">KCTC 33872</strain>
    </source>
</reference>
<dbReference type="InterPro" id="IPR052357">
    <property type="entry name" value="Orn_Lys_Arg_decarboxylase-I"/>
</dbReference>
<dbReference type="InterPro" id="IPR015421">
    <property type="entry name" value="PyrdxlP-dep_Trfase_major"/>
</dbReference>
<evidence type="ECO:0000256" key="3">
    <source>
        <dbReference type="ARBA" id="ARBA00022793"/>
    </source>
</evidence>
<dbReference type="InterPro" id="IPR036633">
    <property type="entry name" value="Prn/Lys/Arg_de-COase_C_sf"/>
</dbReference>
<dbReference type="PANTHER" id="PTHR43277">
    <property type="entry name" value="ARGININE DECARBOXYLASE"/>
    <property type="match status" value="1"/>
</dbReference>
<dbReference type="EMBL" id="WMIB01000025">
    <property type="protein sequence ID" value="MTH55277.1"/>
    <property type="molecule type" value="Genomic_DNA"/>
</dbReference>
<gene>
    <name evidence="8" type="ORF">GKZ89_17920</name>
</gene>
<evidence type="ECO:0000256" key="1">
    <source>
        <dbReference type="ARBA" id="ARBA00001933"/>
    </source>
</evidence>
<evidence type="ECO:0000313" key="8">
    <source>
        <dbReference type="EMBL" id="MTH55277.1"/>
    </source>
</evidence>
<keyword evidence="8" id="KW-0808">Transferase</keyword>
<dbReference type="OrthoDB" id="9815233at2"/>
<keyword evidence="3" id="KW-0210">Decarboxylase</keyword>
<dbReference type="SUPFAM" id="SSF53383">
    <property type="entry name" value="PLP-dependent transferases"/>
    <property type="match status" value="1"/>
</dbReference>
<proteinExistence type="inferred from homology"/>
<evidence type="ECO:0000256" key="2">
    <source>
        <dbReference type="ARBA" id="ARBA00010671"/>
    </source>
</evidence>
<evidence type="ECO:0000313" key="9">
    <source>
        <dbReference type="Proteomes" id="UP000434639"/>
    </source>
</evidence>
<dbReference type="PANTHER" id="PTHR43277:SF3">
    <property type="entry name" value="DECARBOXYLASE, PUTATIVE-RELATED"/>
    <property type="match status" value="1"/>
</dbReference>
<evidence type="ECO:0000256" key="4">
    <source>
        <dbReference type="ARBA" id="ARBA00022898"/>
    </source>
</evidence>
<dbReference type="InterPro" id="IPR008286">
    <property type="entry name" value="Prn/Lys/Arg_de-COase_C"/>
</dbReference>
<dbReference type="InterPro" id="IPR015424">
    <property type="entry name" value="PyrdxlP-dep_Trfase"/>
</dbReference>
<keyword evidence="4" id="KW-0663">Pyridoxal phosphate</keyword>
<dbReference type="GO" id="GO:0016831">
    <property type="term" value="F:carboxy-lyase activity"/>
    <property type="evidence" value="ECO:0007669"/>
    <property type="project" value="UniProtKB-KW"/>
</dbReference>
<evidence type="ECO:0000259" key="7">
    <source>
        <dbReference type="Pfam" id="PF03711"/>
    </source>
</evidence>
<evidence type="ECO:0000259" key="6">
    <source>
        <dbReference type="Pfam" id="PF01276"/>
    </source>
</evidence>
<name>A0A7X2S7X0_9BACI</name>
<comment type="similarity">
    <text evidence="2">Belongs to the Orn/Lys/Arg decarboxylase class-I family.</text>
</comment>
<feature type="domain" description="Orn/Lys/Arg decarboxylase C-terminal" evidence="7">
    <location>
        <begin position="397"/>
        <end position="459"/>
    </location>
</feature>
<dbReference type="CDD" id="cd00615">
    <property type="entry name" value="Orn_deC_like"/>
    <property type="match status" value="1"/>
</dbReference>
<protein>
    <submittedName>
        <fullName evidence="8">Aminotransferase class I/II-fold pyridoxal phosphate-dependent enzyme</fullName>
    </submittedName>
</protein>
<keyword evidence="8" id="KW-0032">Aminotransferase</keyword>
<evidence type="ECO:0000256" key="5">
    <source>
        <dbReference type="ARBA" id="ARBA00023239"/>
    </source>
</evidence>
<dbReference type="Pfam" id="PF03711">
    <property type="entry name" value="OKR_DC_1_C"/>
    <property type="match status" value="1"/>
</dbReference>
<dbReference type="Proteomes" id="UP000434639">
    <property type="component" value="Unassembled WGS sequence"/>
</dbReference>
<dbReference type="Pfam" id="PF01276">
    <property type="entry name" value="OKR_DC_1"/>
    <property type="match status" value="1"/>
</dbReference>
<keyword evidence="5" id="KW-0456">Lyase</keyword>
<accession>A0A7X2S7X0</accession>
<dbReference type="AlphaFoldDB" id="A0A7X2S7X0"/>
<dbReference type="Gene3D" id="3.40.640.10">
    <property type="entry name" value="Type I PLP-dependent aspartate aminotransferase-like (Major domain)"/>
    <property type="match status" value="1"/>
</dbReference>
<dbReference type="GO" id="GO:0008483">
    <property type="term" value="F:transaminase activity"/>
    <property type="evidence" value="ECO:0007669"/>
    <property type="project" value="UniProtKB-KW"/>
</dbReference>
<dbReference type="SUPFAM" id="SSF55904">
    <property type="entry name" value="Ornithine decarboxylase C-terminal domain"/>
    <property type="match status" value="1"/>
</dbReference>
<comment type="caution">
    <text evidence="8">The sequence shown here is derived from an EMBL/GenBank/DDBJ whole genome shotgun (WGS) entry which is preliminary data.</text>
</comment>
<dbReference type="Gene3D" id="3.90.105.10">
    <property type="entry name" value="Molybdopterin biosynthesis moea protein, domain 2"/>
    <property type="match status" value="1"/>
</dbReference>
<feature type="domain" description="Orn/Lys/Arg decarboxylases family 1 pyridoxal-P attachment site" evidence="6">
    <location>
        <begin position="3"/>
        <end position="305"/>
    </location>
</feature>
<sequence length="471" mass="51341">MYTPLFSALVKHYEKGPVSFHVPGHKYGQLFPEQAAPYYKELLKLDATELTGLDDLHDPQGIIFEAEQLAASHYGAEKTFFLVNGSTAGNLAMIMACCSEGDTVLVQRNSHKSIMNALELVKADPVFLSPKLDEALQVPSYIEEEQIKAALNDFPEAKALILTNPNYYGVTADLTNVIRAAHSCHIPVLVDEAHGAHFGIGAPFPESALAAGADAVVQSAHKTLPAMTMGSYLHVNSGLVSIKKTARMLAMLQSSSPSYPIMASLDLARAFIQDIKESGRAEEAAQNAEKWHEYFNSAEGIQSVRTKDAKAMHDPLKLSIQSESGLSGYRLQKIFERCGLYGELADDRSLLLVAGIGNQELPAASLEKELASAGTAGRRPEAVFFPSLPPARLALSYREREELETESLPLEQAAGRVMAEPIIPYPPGIPVVLAGEELTSLHLQWILQMKEQGARFQGHHNVNNVLVYKRG</sequence>
<keyword evidence="9" id="KW-1185">Reference proteome</keyword>
<comment type="cofactor">
    <cofactor evidence="1">
        <name>pyridoxal 5'-phosphate</name>
        <dbReference type="ChEBI" id="CHEBI:597326"/>
    </cofactor>
</comment>
<organism evidence="8 9">
    <name type="scientific">Metabacillus mangrovi</name>
    <dbReference type="NCBI Taxonomy" id="1491830"/>
    <lineage>
        <taxon>Bacteria</taxon>
        <taxon>Bacillati</taxon>
        <taxon>Bacillota</taxon>
        <taxon>Bacilli</taxon>
        <taxon>Bacillales</taxon>
        <taxon>Bacillaceae</taxon>
        <taxon>Metabacillus</taxon>
    </lineage>
</organism>
<dbReference type="InterPro" id="IPR000310">
    <property type="entry name" value="Orn/Lys/Arg_deCO2ase_major_dom"/>
</dbReference>